<dbReference type="Proteomes" id="UP000182894">
    <property type="component" value="Unassembled WGS sequence"/>
</dbReference>
<dbReference type="EMBL" id="FNCO01000013">
    <property type="protein sequence ID" value="SDI40569.1"/>
    <property type="molecule type" value="Genomic_DNA"/>
</dbReference>
<dbReference type="RefSeq" id="WP_074755865.1">
    <property type="nucleotide sequence ID" value="NZ_FNCO01000013.1"/>
</dbReference>
<evidence type="ECO:0000313" key="1">
    <source>
        <dbReference type="EMBL" id="SDI40569.1"/>
    </source>
</evidence>
<gene>
    <name evidence="1" type="ORF">SAMN05216605_11334</name>
</gene>
<keyword evidence="2" id="KW-1185">Reference proteome</keyword>
<protein>
    <submittedName>
        <fullName evidence="1">Uncharacterized protein</fullName>
    </submittedName>
</protein>
<evidence type="ECO:0000313" key="2">
    <source>
        <dbReference type="Proteomes" id="UP000182894"/>
    </source>
</evidence>
<sequence>MSNVTVALPRKSLTQVECKFLKVGNRMLLEQTNGRIASAALMDIVADWHGTPGHIGFEAYAKAWVLEGNAKNKHADKMLRDLLGLNNEPDPRKAA</sequence>
<name>A0A1G8KB42_9PSED</name>
<accession>A0A1G8KB42</accession>
<reference evidence="2" key="1">
    <citation type="submission" date="2016-10" db="EMBL/GenBank/DDBJ databases">
        <authorList>
            <person name="Varghese N."/>
            <person name="Submissions S."/>
        </authorList>
    </citation>
    <scope>NUCLEOTIDE SEQUENCE [LARGE SCALE GENOMIC DNA]</scope>
    <source>
        <strain evidence="2">ATCC 700689</strain>
    </source>
</reference>
<organism evidence="1 2">
    <name type="scientific">Pseudomonas abietaniphila</name>
    <dbReference type="NCBI Taxonomy" id="89065"/>
    <lineage>
        <taxon>Bacteria</taxon>
        <taxon>Pseudomonadati</taxon>
        <taxon>Pseudomonadota</taxon>
        <taxon>Gammaproteobacteria</taxon>
        <taxon>Pseudomonadales</taxon>
        <taxon>Pseudomonadaceae</taxon>
        <taxon>Pseudomonas</taxon>
    </lineage>
</organism>
<proteinExistence type="predicted"/>
<dbReference type="OrthoDB" id="6935095at2"/>
<dbReference type="AlphaFoldDB" id="A0A1G8KB42"/>
<dbReference type="STRING" id="89065.SAMN05216605_11334"/>